<name>A0A1I1MVA8_9ACTN</name>
<accession>A0A1I1MVA8</accession>
<proteinExistence type="predicted"/>
<evidence type="ECO:0008006" key="3">
    <source>
        <dbReference type="Google" id="ProtNLM"/>
    </source>
</evidence>
<gene>
    <name evidence="1" type="ORF">SAMN05421773_10789</name>
</gene>
<evidence type="ECO:0000313" key="2">
    <source>
        <dbReference type="Proteomes" id="UP000199207"/>
    </source>
</evidence>
<protein>
    <recommendedName>
        <fullName evidence="3">Protein kilB</fullName>
    </recommendedName>
</protein>
<dbReference type="Proteomes" id="UP000199207">
    <property type="component" value="Unassembled WGS sequence"/>
</dbReference>
<reference evidence="1 2" key="1">
    <citation type="submission" date="2016-10" db="EMBL/GenBank/DDBJ databases">
        <authorList>
            <person name="de Groot N.N."/>
        </authorList>
    </citation>
    <scope>NUCLEOTIDE SEQUENCE [LARGE SCALE GENOMIC DNA]</scope>
    <source>
        <strain evidence="1 2">CGMCC 4.5739</strain>
    </source>
</reference>
<dbReference type="RefSeq" id="WP_175541415.1">
    <property type="nucleotide sequence ID" value="NZ_FOLM01000007.1"/>
</dbReference>
<sequence>MEVLGASVIAVLGTLLGTTVAHHYQRKSTRLAAGIERAERLRQERLDAYAAYGGALMDYRRGVMDRWYAEREEHPDDDRLGLRRTSYALRTAAQEAMFRVELLTDSRPLVDRAREALTEVEQLYATDDRAVFARRRESSKAAIYAFVTASKAALDPAGPAAGRGRSGNGGG</sequence>
<evidence type="ECO:0000313" key="1">
    <source>
        <dbReference type="EMBL" id="SFC89384.1"/>
    </source>
</evidence>
<keyword evidence="2" id="KW-1185">Reference proteome</keyword>
<organism evidence="1 2">
    <name type="scientific">Streptomyces aidingensis</name>
    <dbReference type="NCBI Taxonomy" id="910347"/>
    <lineage>
        <taxon>Bacteria</taxon>
        <taxon>Bacillati</taxon>
        <taxon>Actinomycetota</taxon>
        <taxon>Actinomycetes</taxon>
        <taxon>Kitasatosporales</taxon>
        <taxon>Streptomycetaceae</taxon>
        <taxon>Streptomyces</taxon>
    </lineage>
</organism>
<dbReference type="EMBL" id="FOLM01000007">
    <property type="protein sequence ID" value="SFC89384.1"/>
    <property type="molecule type" value="Genomic_DNA"/>
</dbReference>
<dbReference type="AlphaFoldDB" id="A0A1I1MVA8"/>